<evidence type="ECO:0000313" key="2">
    <source>
        <dbReference type="Proteomes" id="UP000515150"/>
    </source>
</evidence>
<accession>A0A6P7MPM7</accession>
<keyword evidence="2" id="KW-1185">Reference proteome</keyword>
<dbReference type="PANTHER" id="PTHR33963:SF2">
    <property type="entry name" value="MKRN2 OPPOSITE STRAND PROTEIN"/>
    <property type="match status" value="1"/>
</dbReference>
<gene>
    <name evidence="3" type="primary">mkrn2os.1</name>
</gene>
<evidence type="ECO:0000259" key="1">
    <source>
        <dbReference type="Pfam" id="PF16044"/>
    </source>
</evidence>
<dbReference type="PANTHER" id="PTHR33963">
    <property type="entry name" value="MKRN2 OPPOSITE STRAND PROTEIN"/>
    <property type="match status" value="1"/>
</dbReference>
<feature type="domain" description="MKRN2 opposite strand protein-like C-terminal" evidence="1">
    <location>
        <begin position="45"/>
        <end position="204"/>
    </location>
</feature>
<dbReference type="OrthoDB" id="10065749at2759"/>
<dbReference type="Pfam" id="PF16044">
    <property type="entry name" value="DUF4796_C"/>
    <property type="match status" value="1"/>
</dbReference>
<dbReference type="AlphaFoldDB" id="A0A6P7MPM7"/>
<organism evidence="2 3">
    <name type="scientific">Betta splendens</name>
    <name type="common">Siamese fighting fish</name>
    <dbReference type="NCBI Taxonomy" id="158456"/>
    <lineage>
        <taxon>Eukaryota</taxon>
        <taxon>Metazoa</taxon>
        <taxon>Chordata</taxon>
        <taxon>Craniata</taxon>
        <taxon>Vertebrata</taxon>
        <taxon>Euteleostomi</taxon>
        <taxon>Actinopterygii</taxon>
        <taxon>Neopterygii</taxon>
        <taxon>Teleostei</taxon>
        <taxon>Neoteleostei</taxon>
        <taxon>Acanthomorphata</taxon>
        <taxon>Anabantaria</taxon>
        <taxon>Anabantiformes</taxon>
        <taxon>Anabantoidei</taxon>
        <taxon>Osphronemidae</taxon>
        <taxon>Betta</taxon>
    </lineage>
</organism>
<dbReference type="Proteomes" id="UP000515150">
    <property type="component" value="Chromosome 5"/>
</dbReference>
<dbReference type="InterPro" id="IPR032016">
    <property type="entry name" value="MKRN2OS-like"/>
</dbReference>
<reference evidence="3" key="1">
    <citation type="submission" date="2025-08" db="UniProtKB">
        <authorList>
            <consortium name="RefSeq"/>
        </authorList>
    </citation>
    <scope>IDENTIFICATION</scope>
</reference>
<dbReference type="CTD" id="100149633"/>
<name>A0A6P7MPM7_BETSP</name>
<protein>
    <submittedName>
        <fullName evidence="3">MKRN2 opposite strand, tandem duplicate 1</fullName>
    </submittedName>
</protein>
<evidence type="ECO:0000313" key="3">
    <source>
        <dbReference type="RefSeq" id="XP_029007784.2"/>
    </source>
</evidence>
<proteinExistence type="predicted"/>
<dbReference type="GeneID" id="114856199"/>
<dbReference type="RefSeq" id="XP_029007784.2">
    <property type="nucleotide sequence ID" value="XM_029151951.3"/>
</dbReference>
<dbReference type="InterPro" id="IPR053921">
    <property type="entry name" value="MKRN2OS-like_C"/>
</dbReference>
<dbReference type="KEGG" id="bspl:114856199"/>
<sequence>MERRDLLRFRHCGLTVYVLDESAGPALLLCPLCGQAVRFSLTEAPVRVRTPVRDGHRAACSFLITSQHGVAGLSEENDSELHVGISSSRGLVFSYTELGVQCQKVGWEQSIVVPLLSPGDDSLRFRTLWDKHLETFSGLNIWTADRFQEQREFGSCCYGFALSFVNNVMRSEGKGLISREHFTSQYVLPKMEMASRYLSMYEHICQHRYYCTSLMV</sequence>